<reference evidence="6 7" key="1">
    <citation type="submission" date="2020-07" db="EMBL/GenBank/DDBJ databases">
        <authorList>
            <person name="Sun Q."/>
        </authorList>
    </citation>
    <scope>NUCLEOTIDE SEQUENCE [LARGE SCALE GENOMIC DNA]</scope>
    <source>
        <strain evidence="6 7">CGMCC 1.13654</strain>
    </source>
</reference>
<proteinExistence type="predicted"/>
<dbReference type="InterPro" id="IPR050204">
    <property type="entry name" value="AraC_XylS_family_regulators"/>
</dbReference>
<comment type="caution">
    <text evidence="6">The sequence shown here is derived from an EMBL/GenBank/DDBJ whole genome shotgun (WGS) entry which is preliminary data.</text>
</comment>
<sequence>MTEARLWSTSSAPGRELAYWREATCEAVFELELESFAEDSLAASIEQRPFGPLSMSRMSIGFGQRIRRTPSSINRSAAQQFELVYLLDGRINLQQCGREVELAPRQCVLVDSSEQYRLTTTPGSRNMSFHLPGSWLKQWLPQPEAFVARRVTDDSAWQAALISTLDAVARTAIDDDFAPLCANQIAGALALCASEGAAQPIREYQLKLFNRLRQTLSDLAHDNTLDAARLAQSIGISVRYLHAIFATAGTSYSRELLDIRLGRARQMLSDQRFRTLSIAEIAWRCAFFDASHLTRHFRARYDCTPGAFRDRCRMEDDAEHEQPALH</sequence>
<evidence type="ECO:0000256" key="4">
    <source>
        <dbReference type="ARBA" id="ARBA00023163"/>
    </source>
</evidence>
<gene>
    <name evidence="6" type="ORF">HZF05_05175</name>
</gene>
<dbReference type="Proteomes" id="UP000570166">
    <property type="component" value="Unassembled WGS sequence"/>
</dbReference>
<evidence type="ECO:0000259" key="5">
    <source>
        <dbReference type="PROSITE" id="PS01124"/>
    </source>
</evidence>
<keyword evidence="1" id="KW-0805">Transcription regulation</keyword>
<dbReference type="SUPFAM" id="SSF46689">
    <property type="entry name" value="Homeodomain-like"/>
    <property type="match status" value="1"/>
</dbReference>
<evidence type="ECO:0000313" key="7">
    <source>
        <dbReference type="Proteomes" id="UP000570166"/>
    </source>
</evidence>
<keyword evidence="2" id="KW-0238">DNA-binding</keyword>
<dbReference type="InterPro" id="IPR037923">
    <property type="entry name" value="HTH-like"/>
</dbReference>
<evidence type="ECO:0000256" key="2">
    <source>
        <dbReference type="ARBA" id="ARBA00023125"/>
    </source>
</evidence>
<dbReference type="EMBL" id="JACEIB010000003">
    <property type="protein sequence ID" value="MBA2933483.1"/>
    <property type="molecule type" value="Genomic_DNA"/>
</dbReference>
<dbReference type="Gene3D" id="1.10.10.60">
    <property type="entry name" value="Homeodomain-like"/>
    <property type="match status" value="1"/>
</dbReference>
<dbReference type="PROSITE" id="PS01124">
    <property type="entry name" value="HTH_ARAC_FAMILY_2"/>
    <property type="match status" value="1"/>
</dbReference>
<organism evidence="6 7">
    <name type="scientific">Sphingomonas chungangi</name>
    <dbReference type="NCBI Taxonomy" id="2683589"/>
    <lineage>
        <taxon>Bacteria</taxon>
        <taxon>Pseudomonadati</taxon>
        <taxon>Pseudomonadota</taxon>
        <taxon>Alphaproteobacteria</taxon>
        <taxon>Sphingomonadales</taxon>
        <taxon>Sphingomonadaceae</taxon>
        <taxon>Sphingomonas</taxon>
    </lineage>
</organism>
<dbReference type="Pfam" id="PF12833">
    <property type="entry name" value="HTH_18"/>
    <property type="match status" value="1"/>
</dbReference>
<dbReference type="AlphaFoldDB" id="A0A838L1W3"/>
<accession>A0A838L1W3</accession>
<dbReference type="InterPro" id="IPR018060">
    <property type="entry name" value="HTH_AraC"/>
</dbReference>
<evidence type="ECO:0000256" key="3">
    <source>
        <dbReference type="ARBA" id="ARBA00023159"/>
    </source>
</evidence>
<keyword evidence="4" id="KW-0804">Transcription</keyword>
<evidence type="ECO:0000313" key="6">
    <source>
        <dbReference type="EMBL" id="MBA2933483.1"/>
    </source>
</evidence>
<dbReference type="SMART" id="SM00342">
    <property type="entry name" value="HTH_ARAC"/>
    <property type="match status" value="1"/>
</dbReference>
<dbReference type="PANTHER" id="PTHR46796">
    <property type="entry name" value="HTH-TYPE TRANSCRIPTIONAL ACTIVATOR RHAS-RELATED"/>
    <property type="match status" value="1"/>
</dbReference>
<protein>
    <submittedName>
        <fullName evidence="6">Helix-turn-helix domain-containing protein</fullName>
    </submittedName>
</protein>
<dbReference type="InterPro" id="IPR018062">
    <property type="entry name" value="HTH_AraC-typ_CS"/>
</dbReference>
<keyword evidence="3" id="KW-0010">Activator</keyword>
<name>A0A838L1W3_9SPHN</name>
<dbReference type="InterPro" id="IPR009057">
    <property type="entry name" value="Homeodomain-like_sf"/>
</dbReference>
<dbReference type="GO" id="GO:0003700">
    <property type="term" value="F:DNA-binding transcription factor activity"/>
    <property type="evidence" value="ECO:0007669"/>
    <property type="project" value="InterPro"/>
</dbReference>
<dbReference type="RefSeq" id="WP_160363311.1">
    <property type="nucleotide sequence ID" value="NZ_JACEIB010000003.1"/>
</dbReference>
<dbReference type="PANTHER" id="PTHR46796:SF6">
    <property type="entry name" value="ARAC SUBFAMILY"/>
    <property type="match status" value="1"/>
</dbReference>
<keyword evidence="7" id="KW-1185">Reference proteome</keyword>
<dbReference type="PROSITE" id="PS00041">
    <property type="entry name" value="HTH_ARAC_FAMILY_1"/>
    <property type="match status" value="1"/>
</dbReference>
<feature type="domain" description="HTH araC/xylS-type" evidence="5">
    <location>
        <begin position="210"/>
        <end position="311"/>
    </location>
</feature>
<dbReference type="Pfam" id="PF14525">
    <property type="entry name" value="AraC_binding_2"/>
    <property type="match status" value="1"/>
</dbReference>
<evidence type="ECO:0000256" key="1">
    <source>
        <dbReference type="ARBA" id="ARBA00023015"/>
    </source>
</evidence>
<dbReference type="SUPFAM" id="SSF51215">
    <property type="entry name" value="Regulatory protein AraC"/>
    <property type="match status" value="1"/>
</dbReference>
<dbReference type="InterPro" id="IPR035418">
    <property type="entry name" value="AraC-bd_2"/>
</dbReference>
<dbReference type="GO" id="GO:0043565">
    <property type="term" value="F:sequence-specific DNA binding"/>
    <property type="evidence" value="ECO:0007669"/>
    <property type="project" value="InterPro"/>
</dbReference>